<evidence type="ECO:0000256" key="5">
    <source>
        <dbReference type="ARBA" id="ARBA00022023"/>
    </source>
</evidence>
<keyword evidence="17" id="KW-1185">Reference proteome</keyword>
<dbReference type="InterPro" id="IPR029119">
    <property type="entry name" value="MutY_C"/>
</dbReference>
<dbReference type="GO" id="GO:0034039">
    <property type="term" value="F:8-oxo-7,8-dihydroguanine DNA N-glycosylase activity"/>
    <property type="evidence" value="ECO:0007669"/>
    <property type="project" value="TreeGrafter"/>
</dbReference>
<dbReference type="Gene3D" id="1.10.340.30">
    <property type="entry name" value="Hypothetical protein, domain 2"/>
    <property type="match status" value="1"/>
</dbReference>
<evidence type="ECO:0000313" key="16">
    <source>
        <dbReference type="EMBL" id="SJZ72381.1"/>
    </source>
</evidence>
<dbReference type="Proteomes" id="UP000196365">
    <property type="component" value="Unassembled WGS sequence"/>
</dbReference>
<dbReference type="EC" id="3.2.2.31" evidence="4 14"/>
<keyword evidence="9" id="KW-0378">Hydrolase</keyword>
<dbReference type="Pfam" id="PF14815">
    <property type="entry name" value="NUDIX_4"/>
    <property type="match status" value="1"/>
</dbReference>
<dbReference type="RefSeq" id="WP_242960264.1">
    <property type="nucleotide sequence ID" value="NZ_FUWV01000009.1"/>
</dbReference>
<keyword evidence="8 14" id="KW-0227">DNA damage</keyword>
<evidence type="ECO:0000256" key="14">
    <source>
        <dbReference type="RuleBase" id="RU365096"/>
    </source>
</evidence>
<keyword evidence="7" id="KW-0479">Metal-binding</keyword>
<dbReference type="CDD" id="cd00056">
    <property type="entry name" value="ENDO3c"/>
    <property type="match status" value="1"/>
</dbReference>
<comment type="function">
    <text evidence="2">Adenine glycosylase active on G-A mispairs. MutY also corrects error-prone DNA synthesis past GO lesions which are due to the oxidatively damaged form of guanine: 7,8-dihydro-8-oxoguanine (8-oxo-dGTP).</text>
</comment>
<dbReference type="NCBIfam" id="TIGR01084">
    <property type="entry name" value="mutY"/>
    <property type="match status" value="1"/>
</dbReference>
<dbReference type="InterPro" id="IPR023170">
    <property type="entry name" value="HhH_base_excis_C"/>
</dbReference>
<evidence type="ECO:0000256" key="3">
    <source>
        <dbReference type="ARBA" id="ARBA00008343"/>
    </source>
</evidence>
<evidence type="ECO:0000256" key="1">
    <source>
        <dbReference type="ARBA" id="ARBA00000843"/>
    </source>
</evidence>
<organism evidence="16 17">
    <name type="scientific">Garciella nitratireducens DSM 15102</name>
    <dbReference type="NCBI Taxonomy" id="1121911"/>
    <lineage>
        <taxon>Bacteria</taxon>
        <taxon>Bacillati</taxon>
        <taxon>Bacillota</taxon>
        <taxon>Clostridia</taxon>
        <taxon>Eubacteriales</taxon>
        <taxon>Eubacteriaceae</taxon>
        <taxon>Garciella</taxon>
    </lineage>
</organism>
<gene>
    <name evidence="16" type="ORF">SAMN02745973_01497</name>
</gene>
<dbReference type="PANTHER" id="PTHR42944">
    <property type="entry name" value="ADENINE DNA GLYCOSYLASE"/>
    <property type="match status" value="1"/>
</dbReference>
<sequence length="351" mass="40765">MNVEEMKYFSNELLKWYDQNARILPWREHPSAYRVWISEVMLQQTRVNAVKPYFERFMKECSTIQDLAHISEDKLLKLWEGLGYYNRAKNLKRAAQIIEEKFGGRLPSDRKCLQSLPGIGPYTAGAISSIAFGHKVPAVDGNVLRVMSRVLANKEDITCTAVKKEIEKIIYKILPEKRAGDFNQALMELGAVICVPNGAPKCTACPLSPICQGYQQGIEEKLPIKAKKKKRTIEKKTIFLLVYEEYILIRQRPNKGLLSNMWEFPNVEGYLSNQKCKEKMQQWKIDVKQILPLNSSKHIFTHKEWRMIGYLIIINKKPKELKGIWVTKQQILDKYSIPSAFQHYLKILFLQ</sequence>
<keyword evidence="11" id="KW-0411">Iron-sulfur</keyword>
<dbReference type="Pfam" id="PF00633">
    <property type="entry name" value="HHH"/>
    <property type="match status" value="1"/>
</dbReference>
<dbReference type="PANTHER" id="PTHR42944:SF1">
    <property type="entry name" value="ADENINE DNA GLYCOSYLASE"/>
    <property type="match status" value="1"/>
</dbReference>
<dbReference type="InterPro" id="IPR015797">
    <property type="entry name" value="NUDIX_hydrolase-like_dom_sf"/>
</dbReference>
<dbReference type="CDD" id="cd03431">
    <property type="entry name" value="NUDIX_DNA_Glycosylase_C-MutY"/>
    <property type="match status" value="1"/>
</dbReference>
<evidence type="ECO:0000256" key="2">
    <source>
        <dbReference type="ARBA" id="ARBA00002933"/>
    </source>
</evidence>
<dbReference type="GO" id="GO:0032357">
    <property type="term" value="F:oxidized purine DNA binding"/>
    <property type="evidence" value="ECO:0007669"/>
    <property type="project" value="TreeGrafter"/>
</dbReference>
<dbReference type="SUPFAM" id="SSF48150">
    <property type="entry name" value="DNA-glycosylase"/>
    <property type="match status" value="1"/>
</dbReference>
<name>A0A1T4MZQ8_9FIRM</name>
<keyword evidence="6" id="KW-0004">4Fe-4S</keyword>
<dbReference type="FunFam" id="1.10.340.30:FF:000002">
    <property type="entry name" value="Adenine DNA glycosylase"/>
    <property type="match status" value="1"/>
</dbReference>
<keyword evidence="12" id="KW-0234">DNA repair</keyword>
<reference evidence="16 17" key="1">
    <citation type="submission" date="2017-02" db="EMBL/GenBank/DDBJ databases">
        <authorList>
            <person name="Peterson S.W."/>
        </authorList>
    </citation>
    <scope>NUCLEOTIDE SEQUENCE [LARGE SCALE GENOMIC DNA]</scope>
    <source>
        <strain evidence="16 17">DSM 15102</strain>
    </source>
</reference>
<dbReference type="InterPro" id="IPR011257">
    <property type="entry name" value="DNA_glycosylase"/>
</dbReference>
<comment type="similarity">
    <text evidence="3 14">Belongs to the Nth/MutY family.</text>
</comment>
<protein>
    <recommendedName>
        <fullName evidence="5 14">Adenine DNA glycosylase</fullName>
        <ecNumber evidence="4 14">3.2.2.31</ecNumber>
    </recommendedName>
</protein>
<evidence type="ECO:0000256" key="13">
    <source>
        <dbReference type="ARBA" id="ARBA00023295"/>
    </source>
</evidence>
<feature type="domain" description="HhH-GPD" evidence="15">
    <location>
        <begin position="41"/>
        <end position="192"/>
    </location>
</feature>
<evidence type="ECO:0000256" key="6">
    <source>
        <dbReference type="ARBA" id="ARBA00022485"/>
    </source>
</evidence>
<dbReference type="GO" id="GO:0035485">
    <property type="term" value="F:adenine/guanine mispair binding"/>
    <property type="evidence" value="ECO:0007669"/>
    <property type="project" value="TreeGrafter"/>
</dbReference>
<dbReference type="GO" id="GO:0051539">
    <property type="term" value="F:4 iron, 4 sulfur cluster binding"/>
    <property type="evidence" value="ECO:0007669"/>
    <property type="project" value="UniProtKB-UniRule"/>
</dbReference>
<evidence type="ECO:0000256" key="9">
    <source>
        <dbReference type="ARBA" id="ARBA00022801"/>
    </source>
</evidence>
<keyword evidence="13 14" id="KW-0326">Glycosidase</keyword>
<evidence type="ECO:0000256" key="10">
    <source>
        <dbReference type="ARBA" id="ARBA00023004"/>
    </source>
</evidence>
<dbReference type="AlphaFoldDB" id="A0A1T4MZQ8"/>
<comment type="cofactor">
    <cofactor evidence="14">
        <name>[4Fe-4S] cluster</name>
        <dbReference type="ChEBI" id="CHEBI:49883"/>
    </cofactor>
    <text evidence="14">Binds 1 [4Fe-4S] cluster.</text>
</comment>
<comment type="catalytic activity">
    <reaction evidence="1 14">
        <text>Hydrolyzes free adenine bases from 7,8-dihydro-8-oxoguanine:adenine mismatched double-stranded DNA, leaving an apurinic site.</text>
        <dbReference type="EC" id="3.2.2.31"/>
    </reaction>
</comment>
<dbReference type="Gene3D" id="1.10.1670.10">
    <property type="entry name" value="Helix-hairpin-Helix base-excision DNA repair enzymes (C-terminal)"/>
    <property type="match status" value="1"/>
</dbReference>
<dbReference type="GO" id="GO:0006284">
    <property type="term" value="P:base-excision repair"/>
    <property type="evidence" value="ECO:0007669"/>
    <property type="project" value="UniProtKB-UniRule"/>
</dbReference>
<dbReference type="SMART" id="SM00478">
    <property type="entry name" value="ENDO3c"/>
    <property type="match status" value="1"/>
</dbReference>
<accession>A0A1T4MZQ8</accession>
<dbReference type="InterPro" id="IPR003265">
    <property type="entry name" value="HhH-GPD_domain"/>
</dbReference>
<evidence type="ECO:0000256" key="4">
    <source>
        <dbReference type="ARBA" id="ARBA00012045"/>
    </source>
</evidence>
<evidence type="ECO:0000256" key="12">
    <source>
        <dbReference type="ARBA" id="ARBA00023204"/>
    </source>
</evidence>
<dbReference type="PROSITE" id="PS01155">
    <property type="entry name" value="ENDONUCLEASE_III_2"/>
    <property type="match status" value="1"/>
</dbReference>
<dbReference type="Gene3D" id="3.90.79.10">
    <property type="entry name" value="Nucleoside Triphosphate Pyrophosphohydrolase"/>
    <property type="match status" value="1"/>
</dbReference>
<dbReference type="SUPFAM" id="SSF55811">
    <property type="entry name" value="Nudix"/>
    <property type="match status" value="1"/>
</dbReference>
<evidence type="ECO:0000256" key="8">
    <source>
        <dbReference type="ARBA" id="ARBA00022763"/>
    </source>
</evidence>
<dbReference type="GO" id="GO:0000701">
    <property type="term" value="F:purine-specific mismatch base pair DNA N-glycosylase activity"/>
    <property type="evidence" value="ECO:0007669"/>
    <property type="project" value="UniProtKB-EC"/>
</dbReference>
<dbReference type="Pfam" id="PF00730">
    <property type="entry name" value="HhH-GPD"/>
    <property type="match status" value="1"/>
</dbReference>
<dbReference type="InterPro" id="IPR000445">
    <property type="entry name" value="HhH_motif"/>
</dbReference>
<evidence type="ECO:0000259" key="15">
    <source>
        <dbReference type="SMART" id="SM00478"/>
    </source>
</evidence>
<proteinExistence type="inferred from homology"/>
<dbReference type="InterPro" id="IPR004036">
    <property type="entry name" value="Endonuclease-III-like_CS2"/>
</dbReference>
<dbReference type="EMBL" id="FUWV01000009">
    <property type="protein sequence ID" value="SJZ72381.1"/>
    <property type="molecule type" value="Genomic_DNA"/>
</dbReference>
<dbReference type="InterPro" id="IPR044298">
    <property type="entry name" value="MIG/MutY"/>
</dbReference>
<evidence type="ECO:0000256" key="11">
    <source>
        <dbReference type="ARBA" id="ARBA00023014"/>
    </source>
</evidence>
<keyword evidence="10 14" id="KW-0408">Iron</keyword>
<dbReference type="InterPro" id="IPR005760">
    <property type="entry name" value="A/G_AdeGlyc_MutY"/>
</dbReference>
<evidence type="ECO:0000256" key="7">
    <source>
        <dbReference type="ARBA" id="ARBA00022723"/>
    </source>
</evidence>
<dbReference type="GO" id="GO:0046872">
    <property type="term" value="F:metal ion binding"/>
    <property type="evidence" value="ECO:0007669"/>
    <property type="project" value="UniProtKB-UniRule"/>
</dbReference>
<dbReference type="GO" id="GO:0006298">
    <property type="term" value="P:mismatch repair"/>
    <property type="evidence" value="ECO:0007669"/>
    <property type="project" value="TreeGrafter"/>
</dbReference>
<evidence type="ECO:0000313" key="17">
    <source>
        <dbReference type="Proteomes" id="UP000196365"/>
    </source>
</evidence>